<name>A0ABQ9JDI4_9CUCU</name>
<protein>
    <submittedName>
        <fullName evidence="1">Uncharacterized protein</fullName>
    </submittedName>
</protein>
<evidence type="ECO:0000313" key="1">
    <source>
        <dbReference type="EMBL" id="KAJ8975472.1"/>
    </source>
</evidence>
<dbReference type="Proteomes" id="UP001162164">
    <property type="component" value="Unassembled WGS sequence"/>
</dbReference>
<keyword evidence="2" id="KW-1185">Reference proteome</keyword>
<dbReference type="EMBL" id="JAPWTJ010000819">
    <property type="protein sequence ID" value="KAJ8975472.1"/>
    <property type="molecule type" value="Genomic_DNA"/>
</dbReference>
<evidence type="ECO:0000313" key="2">
    <source>
        <dbReference type="Proteomes" id="UP001162164"/>
    </source>
</evidence>
<proteinExistence type="predicted"/>
<accession>A0ABQ9JDI4</accession>
<comment type="caution">
    <text evidence="1">The sequence shown here is derived from an EMBL/GenBank/DDBJ whole genome shotgun (WGS) entry which is preliminary data.</text>
</comment>
<reference evidence="1" key="1">
    <citation type="journal article" date="2023" name="Insect Mol. Biol.">
        <title>Genome sequencing provides insights into the evolution of gene families encoding plant cell wall-degrading enzymes in longhorned beetles.</title>
        <authorList>
            <person name="Shin N.R."/>
            <person name="Okamura Y."/>
            <person name="Kirsch R."/>
            <person name="Pauchet Y."/>
        </authorList>
    </citation>
    <scope>NUCLEOTIDE SEQUENCE</scope>
    <source>
        <strain evidence="1">MMC_N1</strain>
    </source>
</reference>
<gene>
    <name evidence="1" type="ORF">NQ317_019800</name>
</gene>
<organism evidence="1 2">
    <name type="scientific">Molorchus minor</name>
    <dbReference type="NCBI Taxonomy" id="1323400"/>
    <lineage>
        <taxon>Eukaryota</taxon>
        <taxon>Metazoa</taxon>
        <taxon>Ecdysozoa</taxon>
        <taxon>Arthropoda</taxon>
        <taxon>Hexapoda</taxon>
        <taxon>Insecta</taxon>
        <taxon>Pterygota</taxon>
        <taxon>Neoptera</taxon>
        <taxon>Endopterygota</taxon>
        <taxon>Coleoptera</taxon>
        <taxon>Polyphaga</taxon>
        <taxon>Cucujiformia</taxon>
        <taxon>Chrysomeloidea</taxon>
        <taxon>Cerambycidae</taxon>
        <taxon>Lamiinae</taxon>
        <taxon>Monochamini</taxon>
        <taxon>Molorchus</taxon>
    </lineage>
</organism>
<sequence length="68" mass="7947">MMPPLYALYLQRDDFYLLNAYFLKQRLTITHEEIQRVSEPLTEVWPPGQRPVPSQRHGSICLGKCTSI</sequence>